<keyword evidence="3 9" id="KW-0645">Protease</keyword>
<dbReference type="InterPro" id="IPR047272">
    <property type="entry name" value="S49_SppA_C"/>
</dbReference>
<dbReference type="STRING" id="1123272.SAMN02745824_0810"/>
<evidence type="ECO:0000256" key="4">
    <source>
        <dbReference type="ARBA" id="ARBA00022801"/>
    </source>
</evidence>
<dbReference type="GO" id="GO:0008236">
    <property type="term" value="F:serine-type peptidase activity"/>
    <property type="evidence" value="ECO:0007669"/>
    <property type="project" value="UniProtKB-KW"/>
</dbReference>
<evidence type="ECO:0000256" key="5">
    <source>
        <dbReference type="ARBA" id="ARBA00022825"/>
    </source>
</evidence>
<dbReference type="SUPFAM" id="SSF52096">
    <property type="entry name" value="ClpP/crotonase"/>
    <property type="match status" value="2"/>
</dbReference>
<comment type="similarity">
    <text evidence="2">Belongs to the peptidase S49 family.</text>
</comment>
<dbReference type="Gene3D" id="3.90.226.10">
    <property type="entry name" value="2-enoyl-CoA Hydratase, Chain A, domain 1"/>
    <property type="match status" value="2"/>
</dbReference>
<keyword evidence="5" id="KW-0720">Serine protease</keyword>
<gene>
    <name evidence="9" type="ORF">SAMN02745824_0810</name>
</gene>
<evidence type="ECO:0000313" key="10">
    <source>
        <dbReference type="Proteomes" id="UP000185192"/>
    </source>
</evidence>
<dbReference type="Proteomes" id="UP000185192">
    <property type="component" value="Unassembled WGS sequence"/>
</dbReference>
<proteinExistence type="inferred from homology"/>
<evidence type="ECO:0000256" key="7">
    <source>
        <dbReference type="PIRSR" id="PIRSR001217-1"/>
    </source>
</evidence>
<dbReference type="PANTHER" id="PTHR33209">
    <property type="entry name" value="PROTEASE 4"/>
    <property type="match status" value="1"/>
</dbReference>
<evidence type="ECO:0000256" key="1">
    <source>
        <dbReference type="ARBA" id="ARBA00004370"/>
    </source>
</evidence>
<reference evidence="10" key="1">
    <citation type="submission" date="2016-11" db="EMBL/GenBank/DDBJ databases">
        <authorList>
            <person name="Varghese N."/>
            <person name="Submissions S."/>
        </authorList>
    </citation>
    <scope>NUCLEOTIDE SEQUENCE [LARGE SCALE GENOMIC DNA]</scope>
    <source>
        <strain evidence="10">DSM 22363</strain>
    </source>
</reference>
<dbReference type="Gene3D" id="6.20.330.10">
    <property type="match status" value="1"/>
</dbReference>
<protein>
    <submittedName>
        <fullName evidence="9">Protease-4</fullName>
    </submittedName>
</protein>
<keyword evidence="6" id="KW-0472">Membrane</keyword>
<organism evidence="9 10">
    <name type="scientific">Parasphingorhabdus marina DSM 22363</name>
    <dbReference type="NCBI Taxonomy" id="1123272"/>
    <lineage>
        <taxon>Bacteria</taxon>
        <taxon>Pseudomonadati</taxon>
        <taxon>Pseudomonadota</taxon>
        <taxon>Alphaproteobacteria</taxon>
        <taxon>Sphingomonadales</taxon>
        <taxon>Sphingomonadaceae</taxon>
        <taxon>Parasphingorhabdus</taxon>
    </lineage>
</organism>
<dbReference type="GO" id="GO:0016020">
    <property type="term" value="C:membrane"/>
    <property type="evidence" value="ECO:0007669"/>
    <property type="project" value="UniProtKB-SubCell"/>
</dbReference>
<dbReference type="AlphaFoldDB" id="A0A1N6CRI8"/>
<dbReference type="OrthoDB" id="9764363at2"/>
<dbReference type="InterPro" id="IPR004635">
    <property type="entry name" value="Pept_S49_SppA"/>
</dbReference>
<dbReference type="InterPro" id="IPR002142">
    <property type="entry name" value="Peptidase_S49"/>
</dbReference>
<dbReference type="NCBIfam" id="TIGR00705">
    <property type="entry name" value="SppA_67K"/>
    <property type="match status" value="1"/>
</dbReference>
<feature type="active site" description="Nucleophile" evidence="7">
    <location>
        <position position="394"/>
    </location>
</feature>
<evidence type="ECO:0000313" key="9">
    <source>
        <dbReference type="EMBL" id="SIN61096.1"/>
    </source>
</evidence>
<dbReference type="GO" id="GO:0006465">
    <property type="term" value="P:signal peptide processing"/>
    <property type="evidence" value="ECO:0007669"/>
    <property type="project" value="InterPro"/>
</dbReference>
<name>A0A1N6CRI8_9SPHN</name>
<dbReference type="InterPro" id="IPR004634">
    <property type="entry name" value="Pept_S49_pIV"/>
</dbReference>
<dbReference type="NCBIfam" id="TIGR00706">
    <property type="entry name" value="SppA_dom"/>
    <property type="match status" value="1"/>
</dbReference>
<comment type="subcellular location">
    <subcellularLocation>
        <location evidence="1">Membrane</location>
    </subcellularLocation>
</comment>
<dbReference type="CDD" id="cd07018">
    <property type="entry name" value="S49_SppA_67K_type"/>
    <property type="match status" value="1"/>
</dbReference>
<keyword evidence="4" id="KW-0378">Hydrolase</keyword>
<evidence type="ECO:0000259" key="8">
    <source>
        <dbReference type="Pfam" id="PF01343"/>
    </source>
</evidence>
<dbReference type="EMBL" id="FSQW01000001">
    <property type="protein sequence ID" value="SIN61096.1"/>
    <property type="molecule type" value="Genomic_DNA"/>
</dbReference>
<dbReference type="InterPro" id="IPR029045">
    <property type="entry name" value="ClpP/crotonase-like_dom_sf"/>
</dbReference>
<feature type="domain" description="Peptidase S49" evidence="8">
    <location>
        <begin position="377"/>
        <end position="528"/>
    </location>
</feature>
<evidence type="ECO:0000256" key="3">
    <source>
        <dbReference type="ARBA" id="ARBA00022670"/>
    </source>
</evidence>
<feature type="domain" description="Peptidase S49" evidence="8">
    <location>
        <begin position="126"/>
        <end position="268"/>
    </location>
</feature>
<dbReference type="PANTHER" id="PTHR33209:SF1">
    <property type="entry name" value="PEPTIDASE S49 DOMAIN-CONTAINING PROTEIN"/>
    <property type="match status" value="1"/>
</dbReference>
<evidence type="ECO:0000256" key="2">
    <source>
        <dbReference type="ARBA" id="ARBA00008683"/>
    </source>
</evidence>
<dbReference type="Pfam" id="PF01343">
    <property type="entry name" value="Peptidase_S49"/>
    <property type="match status" value="2"/>
</dbReference>
<evidence type="ECO:0000256" key="6">
    <source>
        <dbReference type="ARBA" id="ARBA00023136"/>
    </source>
</evidence>
<keyword evidence="10" id="KW-1185">Reference proteome</keyword>
<dbReference type="PIRSF" id="PIRSF001217">
    <property type="entry name" value="Protease_4_SppA"/>
    <property type="match status" value="1"/>
</dbReference>
<sequence>MQFARAAWKFLVAIKDGLVLIAMLLFFAALYGALSARPNVAAVSEGALLLDLNGVIVEEPARPDFASFLSGSQNDITEYRLRDVVRAIDASAGDDRVKAVVLDLSLFMGGGQTSLTSIGEALARVKEAGKPIYAFANFYSDDAYQLAAHADEIWMDPMGGIIFAGPGGNRLYYKNLIDQLGITAHVYRVGTYKSAVEPYLRSDQSPEAKEASAALYAVLWDSWVGEIKKARPDANVEAFARDPAAMIQAAGGDYAELAMAQNLVDKIGDRVAFGRFVAEKVGTDQTPSPDDFKAIAYDNYVAANPLPTSGDAIGVVTVAGEIVSGDGGPGIGASGRISEQIYKALEADDIKALVVRVNSPGGSAFASEEIRLAIEDFRKKDIPVVISMGDVAASGGYWIAAAGDHIMAEPDTITGSIGVFAVLPSFEKALGKWGVTADGVQTTPLSGEPNFVGGFSEDLHTVLQSGVENSYGDFLGLVAKARDKTPGQIDEIGQGRVWDGGTARQLGLVDSFGGLDDALKEAAKRAGLEDGGYHAKYLEEPLGFGWWALDGLPFAEDRERAPVNGIFGWVAQEQQRLFFQALNTAQGLMARQDVQALCLECGAVNPVAGFRQDIRLFDLLRSYSSSAAPR</sequence>
<feature type="active site" description="Proton donor/acceptor" evidence="7">
    <location>
        <position position="193"/>
    </location>
</feature>
<dbReference type="InterPro" id="IPR047217">
    <property type="entry name" value="S49_SppA_67K_type_N"/>
</dbReference>
<accession>A0A1N6CRI8</accession>
<dbReference type="CDD" id="cd07023">
    <property type="entry name" value="S49_Sppa_N_C"/>
    <property type="match status" value="1"/>
</dbReference>